<keyword evidence="6" id="KW-0009">Actin-binding</keyword>
<dbReference type="GO" id="GO:0051015">
    <property type="term" value="F:actin filament binding"/>
    <property type="evidence" value="ECO:0007669"/>
    <property type="project" value="TreeGrafter"/>
</dbReference>
<evidence type="ECO:0000313" key="13">
    <source>
        <dbReference type="Proteomes" id="UP000694383"/>
    </source>
</evidence>
<dbReference type="GO" id="GO:0030425">
    <property type="term" value="C:dendrite"/>
    <property type="evidence" value="ECO:0007669"/>
    <property type="project" value="TreeGrafter"/>
</dbReference>
<feature type="region of interest" description="Disordered" evidence="9">
    <location>
        <begin position="273"/>
        <end position="298"/>
    </location>
</feature>
<dbReference type="GO" id="GO:0048812">
    <property type="term" value="P:neuron projection morphogenesis"/>
    <property type="evidence" value="ECO:0007669"/>
    <property type="project" value="TreeGrafter"/>
</dbReference>
<dbReference type="PANTHER" id="PTHR10829">
    <property type="entry name" value="CORTACTIN AND DREBRIN"/>
    <property type="match status" value="1"/>
</dbReference>
<keyword evidence="5" id="KW-0175">Coiled coil</keyword>
<dbReference type="GO" id="GO:0045773">
    <property type="term" value="P:positive regulation of axon extension"/>
    <property type="evidence" value="ECO:0007669"/>
    <property type="project" value="TreeGrafter"/>
</dbReference>
<feature type="compositionally biased region" description="Polar residues" evidence="9">
    <location>
        <begin position="137"/>
        <end position="147"/>
    </location>
</feature>
<dbReference type="GeneTree" id="ENSGT00940000166263"/>
<dbReference type="GO" id="GO:0030427">
    <property type="term" value="C:site of polarized growth"/>
    <property type="evidence" value="ECO:0007669"/>
    <property type="project" value="TreeGrafter"/>
</dbReference>
<evidence type="ECO:0000256" key="7">
    <source>
        <dbReference type="ARBA" id="ARBA00023212"/>
    </source>
</evidence>
<dbReference type="FunFam" id="2.30.30.40:FF:000046">
    <property type="entry name" value="Drebrin-like protein isoform B"/>
    <property type="match status" value="1"/>
</dbReference>
<dbReference type="CDD" id="cd11281">
    <property type="entry name" value="ADF_drebrin_like"/>
    <property type="match status" value="1"/>
</dbReference>
<dbReference type="Gene3D" id="3.40.20.10">
    <property type="entry name" value="Severin"/>
    <property type="match status" value="1"/>
</dbReference>
<feature type="region of interest" description="Disordered" evidence="9">
    <location>
        <begin position="491"/>
        <end position="512"/>
    </location>
</feature>
<dbReference type="GO" id="GO:0030864">
    <property type="term" value="C:cortical actin cytoskeleton"/>
    <property type="evidence" value="ECO:0007669"/>
    <property type="project" value="TreeGrafter"/>
</dbReference>
<name>A0A8C7XP56_9TELE</name>
<reference evidence="12" key="1">
    <citation type="submission" date="2025-08" db="UniProtKB">
        <authorList>
            <consortium name="Ensembl"/>
        </authorList>
    </citation>
    <scope>IDENTIFICATION</scope>
</reference>
<evidence type="ECO:0000256" key="5">
    <source>
        <dbReference type="ARBA" id="ARBA00023054"/>
    </source>
</evidence>
<dbReference type="GO" id="GO:0005884">
    <property type="term" value="C:actin filament"/>
    <property type="evidence" value="ECO:0007669"/>
    <property type="project" value="TreeGrafter"/>
</dbReference>
<feature type="region of interest" description="Disordered" evidence="9">
    <location>
        <begin position="216"/>
        <end position="249"/>
    </location>
</feature>
<feature type="region of interest" description="Disordered" evidence="9">
    <location>
        <begin position="310"/>
        <end position="384"/>
    </location>
</feature>
<evidence type="ECO:0000256" key="3">
    <source>
        <dbReference type="ARBA" id="ARBA00022443"/>
    </source>
</evidence>
<dbReference type="InterPro" id="IPR035717">
    <property type="entry name" value="Drebrin-like_SH3"/>
</dbReference>
<evidence type="ECO:0000256" key="4">
    <source>
        <dbReference type="ARBA" id="ARBA00022490"/>
    </source>
</evidence>
<dbReference type="GO" id="GO:0061003">
    <property type="term" value="P:positive regulation of dendritic spine morphogenesis"/>
    <property type="evidence" value="ECO:0007669"/>
    <property type="project" value="TreeGrafter"/>
</dbReference>
<dbReference type="PRINTS" id="PR00452">
    <property type="entry name" value="SH3DOMAIN"/>
</dbReference>
<dbReference type="Ensembl" id="ENSOSIT00000015815.1">
    <property type="protein sequence ID" value="ENSOSIP00000014951.1"/>
    <property type="gene ID" value="ENSOSIG00000008400.1"/>
</dbReference>
<feature type="compositionally biased region" description="Pro residues" evidence="9">
    <location>
        <begin position="362"/>
        <end position="377"/>
    </location>
</feature>
<dbReference type="Pfam" id="PF00241">
    <property type="entry name" value="Cofilin_ADF"/>
    <property type="match status" value="1"/>
</dbReference>
<feature type="domain" description="SH3" evidence="10">
    <location>
        <begin position="543"/>
        <end position="601"/>
    </location>
</feature>
<reference evidence="12" key="2">
    <citation type="submission" date="2025-09" db="UniProtKB">
        <authorList>
            <consortium name="Ensembl"/>
        </authorList>
    </citation>
    <scope>IDENTIFICATION</scope>
</reference>
<keyword evidence="7" id="KW-0206">Cytoskeleton</keyword>
<comment type="similarity">
    <text evidence="2">Belongs to the ABP1 family.</text>
</comment>
<organism evidence="12 13">
    <name type="scientific">Oryzias sinensis</name>
    <name type="common">Chinese medaka</name>
    <dbReference type="NCBI Taxonomy" id="183150"/>
    <lineage>
        <taxon>Eukaryota</taxon>
        <taxon>Metazoa</taxon>
        <taxon>Chordata</taxon>
        <taxon>Craniata</taxon>
        <taxon>Vertebrata</taxon>
        <taxon>Euteleostomi</taxon>
        <taxon>Actinopterygii</taxon>
        <taxon>Neopterygii</taxon>
        <taxon>Teleostei</taxon>
        <taxon>Neoteleostei</taxon>
        <taxon>Acanthomorphata</taxon>
        <taxon>Ovalentaria</taxon>
        <taxon>Atherinomorphae</taxon>
        <taxon>Beloniformes</taxon>
        <taxon>Adrianichthyidae</taxon>
        <taxon>Oryziinae</taxon>
        <taxon>Oryzias</taxon>
    </lineage>
</organism>
<keyword evidence="3 8" id="KW-0728">SH3 domain</keyword>
<dbReference type="GO" id="GO:0030027">
    <property type="term" value="C:lamellipodium"/>
    <property type="evidence" value="ECO:0007669"/>
    <property type="project" value="TreeGrafter"/>
</dbReference>
<evidence type="ECO:0000256" key="2">
    <source>
        <dbReference type="ARBA" id="ARBA00011039"/>
    </source>
</evidence>
<dbReference type="InterPro" id="IPR036028">
    <property type="entry name" value="SH3-like_dom_sf"/>
</dbReference>
<feature type="compositionally biased region" description="Basic and acidic residues" evidence="9">
    <location>
        <begin position="422"/>
        <end position="460"/>
    </location>
</feature>
<evidence type="ECO:0000259" key="11">
    <source>
        <dbReference type="PROSITE" id="PS51263"/>
    </source>
</evidence>
<dbReference type="GO" id="GO:0030833">
    <property type="term" value="P:regulation of actin filament polymerization"/>
    <property type="evidence" value="ECO:0007669"/>
    <property type="project" value="TreeGrafter"/>
</dbReference>
<feature type="compositionally biased region" description="Low complexity" evidence="9">
    <location>
        <begin position="316"/>
        <end position="331"/>
    </location>
</feature>
<dbReference type="InterPro" id="IPR002108">
    <property type="entry name" value="ADF-H"/>
</dbReference>
<feature type="compositionally biased region" description="Acidic residues" evidence="9">
    <location>
        <begin position="411"/>
        <end position="421"/>
    </location>
</feature>
<dbReference type="PROSITE" id="PS51263">
    <property type="entry name" value="ADF_H"/>
    <property type="match status" value="1"/>
</dbReference>
<dbReference type="GO" id="GO:0045211">
    <property type="term" value="C:postsynaptic membrane"/>
    <property type="evidence" value="ECO:0007669"/>
    <property type="project" value="TreeGrafter"/>
</dbReference>
<feature type="region of interest" description="Disordered" evidence="9">
    <location>
        <begin position="411"/>
        <end position="473"/>
    </location>
</feature>
<dbReference type="SMART" id="SM00326">
    <property type="entry name" value="SH3"/>
    <property type="match status" value="1"/>
</dbReference>
<dbReference type="SUPFAM" id="SSF50044">
    <property type="entry name" value="SH3-domain"/>
    <property type="match status" value="1"/>
</dbReference>
<evidence type="ECO:0000256" key="1">
    <source>
        <dbReference type="ARBA" id="ARBA00004245"/>
    </source>
</evidence>
<feature type="region of interest" description="Disordered" evidence="9">
    <location>
        <begin position="133"/>
        <end position="157"/>
    </location>
</feature>
<dbReference type="Proteomes" id="UP000694383">
    <property type="component" value="Unplaced"/>
</dbReference>
<protein>
    <submittedName>
        <fullName evidence="12">Si:dkey-40c11.2</fullName>
    </submittedName>
</protein>
<dbReference type="GO" id="GO:0014069">
    <property type="term" value="C:postsynaptic density"/>
    <property type="evidence" value="ECO:0007669"/>
    <property type="project" value="TreeGrafter"/>
</dbReference>
<evidence type="ECO:0000256" key="6">
    <source>
        <dbReference type="ARBA" id="ARBA00023203"/>
    </source>
</evidence>
<dbReference type="SUPFAM" id="SSF55753">
    <property type="entry name" value="Actin depolymerizing proteins"/>
    <property type="match status" value="1"/>
</dbReference>
<dbReference type="GO" id="GO:0098974">
    <property type="term" value="P:postsynaptic actin cytoskeleton organization"/>
    <property type="evidence" value="ECO:0007669"/>
    <property type="project" value="TreeGrafter"/>
</dbReference>
<keyword evidence="4" id="KW-0963">Cytoplasm</keyword>
<dbReference type="PANTHER" id="PTHR10829:SF9">
    <property type="entry name" value="ADF-H DOMAIN-CONTAINING PROTEIN"/>
    <property type="match status" value="1"/>
</dbReference>
<evidence type="ECO:0000259" key="10">
    <source>
        <dbReference type="PROSITE" id="PS50002"/>
    </source>
</evidence>
<accession>A0A8C7XP56</accession>
<sequence length="601" mass="68524">QRAEVNLDTYSLSLLTAKEDILNPRSSTNWALFAYEGATNRLKLADSGVGGVTELAEKFHISKPQYGLVNIGQTESGAAQIAMICWMGQKVDDYWRTECASHIPAIKNFFKEAHAFISAEKADDVTEKKVQAELSKAQAQTPSQWARRSSRSTEKEDIVGTNYRKTNAAMEMRHINRDSFWAHAEWEEEKRKEEERRKAAEERRRIERERILKERREEEERDRKMNEKLQMIEEQREHQEDMRARLRRSESIEKAAEAAVLVSQRSMNPREFFRQLSSSSSQSPTSPGSSRTGKPFRRYQRSLTDTAFIFSKAEESAPSSPRSSPLVSPFSRAPPSPLFHATSAPRSPDFCSASSPQMPKAPMSPPLSPLRPTPPVSALPRVSQTNCSTASDVHNGLLSDIAYTVQAVLVEENEEEDVEEPEDRKTDEQRETMPEHAQIETKETEEEHKEQVNEEHLKEDKEEEEVDEEEEDGLKETALLEEIPEVVYDEDEAKEDGKEFGESQPPAEPVETEVSSVPGILAFLCWFSRTSIKTVAKQNDSVEQHMCVRALYDYQAEDETEISFEPGDIIRDVETVDKAWWRGWSKDGRQGLFPANYVETI</sequence>
<keyword evidence="13" id="KW-1185">Reference proteome</keyword>
<feature type="compositionally biased region" description="Low complexity" evidence="9">
    <location>
        <begin position="274"/>
        <end position="293"/>
    </location>
</feature>
<evidence type="ECO:0000256" key="9">
    <source>
        <dbReference type="SAM" id="MobiDB-lite"/>
    </source>
</evidence>
<dbReference type="Pfam" id="PF00018">
    <property type="entry name" value="SH3_1"/>
    <property type="match status" value="1"/>
</dbReference>
<dbReference type="AlphaFoldDB" id="A0A8C7XP56"/>
<comment type="subcellular location">
    <subcellularLocation>
        <location evidence="1">Cytoplasm</location>
        <location evidence="1">Cytoskeleton</location>
    </subcellularLocation>
</comment>
<dbReference type="InterPro" id="IPR001452">
    <property type="entry name" value="SH3_domain"/>
</dbReference>
<proteinExistence type="inferred from homology"/>
<feature type="domain" description="ADF-H" evidence="11">
    <location>
        <begin position="6"/>
        <end position="135"/>
    </location>
</feature>
<dbReference type="Gene3D" id="2.30.30.40">
    <property type="entry name" value="SH3 Domains"/>
    <property type="match status" value="1"/>
</dbReference>
<feature type="compositionally biased region" description="Acidic residues" evidence="9">
    <location>
        <begin position="461"/>
        <end position="473"/>
    </location>
</feature>
<dbReference type="InterPro" id="IPR029006">
    <property type="entry name" value="ADF-H/Gelsolin-like_dom_sf"/>
</dbReference>
<evidence type="ECO:0000256" key="8">
    <source>
        <dbReference type="PROSITE-ProRule" id="PRU00192"/>
    </source>
</evidence>
<evidence type="ECO:0000313" key="12">
    <source>
        <dbReference type="Ensembl" id="ENSOSIP00000014951.1"/>
    </source>
</evidence>
<dbReference type="CDD" id="cd11960">
    <property type="entry name" value="SH3_Abp1_eu"/>
    <property type="match status" value="1"/>
</dbReference>
<dbReference type="PROSITE" id="PS50002">
    <property type="entry name" value="SH3"/>
    <property type="match status" value="1"/>
</dbReference>